<sequence length="374" mass="43917">MSNGDAGDFPAIMEPYYIRGAWRDHVHRFVDVEKDLYDPEKDDCQERRSRSRHHSHQVFRFLDLPKEVRLLIYEFTFARHFVNLGYYHSVYRWNFGRRFFFSAPRMGIGLIEPQNHLNLLSDFQQPVAQAPGFPPHPDSPELDLSLVTVCKQIYQEPREIPFKRNIFVPLSRRSYVAFFRDILCPMQTSWIRFLTIVLRAEVDGFGTLSHWYDIRARPLPNLASVHSITRVFYDSSCSHDFSGEGPVWWNDGYQAPLSPETVHAIPDLFRLLIHSTPFTKFEISLDDIEIKTEADTYAREGKPMLYIGSTKSGDKHRSIQEELEFFSLTEERKKIYIEGFRRRLAEEPKEQKIKEEQDGERDDENEGDSEGRAD</sequence>
<dbReference type="PANTHER" id="PTHR38790">
    <property type="entry name" value="2EXR DOMAIN-CONTAINING PROTEIN-RELATED"/>
    <property type="match status" value="1"/>
</dbReference>
<feature type="compositionally biased region" description="Acidic residues" evidence="1">
    <location>
        <begin position="357"/>
        <end position="368"/>
    </location>
</feature>
<feature type="compositionally biased region" description="Basic and acidic residues" evidence="1">
    <location>
        <begin position="346"/>
        <end position="356"/>
    </location>
</feature>
<dbReference type="Proteomes" id="UP001367316">
    <property type="component" value="Unassembled WGS sequence"/>
</dbReference>
<organism evidence="2 3">
    <name type="scientific">Phyllosticta paracitricarpa</name>
    <dbReference type="NCBI Taxonomy" id="2016321"/>
    <lineage>
        <taxon>Eukaryota</taxon>
        <taxon>Fungi</taxon>
        <taxon>Dikarya</taxon>
        <taxon>Ascomycota</taxon>
        <taxon>Pezizomycotina</taxon>
        <taxon>Dothideomycetes</taxon>
        <taxon>Dothideomycetes incertae sedis</taxon>
        <taxon>Botryosphaeriales</taxon>
        <taxon>Phyllostictaceae</taxon>
        <taxon>Phyllosticta</taxon>
    </lineage>
</organism>
<evidence type="ECO:0000256" key="1">
    <source>
        <dbReference type="SAM" id="MobiDB-lite"/>
    </source>
</evidence>
<accession>A0ABR1MTY1</accession>
<evidence type="ECO:0008006" key="4">
    <source>
        <dbReference type="Google" id="ProtNLM"/>
    </source>
</evidence>
<keyword evidence="3" id="KW-1185">Reference proteome</keyword>
<gene>
    <name evidence="2" type="ORF">JOL62DRAFT_560207</name>
</gene>
<comment type="caution">
    <text evidence="2">The sequence shown here is derived from an EMBL/GenBank/DDBJ whole genome shotgun (WGS) entry which is preliminary data.</text>
</comment>
<dbReference type="EMBL" id="JBBPBF010000049">
    <property type="protein sequence ID" value="KAK7606394.1"/>
    <property type="molecule type" value="Genomic_DNA"/>
</dbReference>
<name>A0ABR1MTY1_9PEZI</name>
<protein>
    <recommendedName>
        <fullName evidence="4">F-box domain-containing protein</fullName>
    </recommendedName>
</protein>
<reference evidence="2 3" key="1">
    <citation type="submission" date="2024-04" db="EMBL/GenBank/DDBJ databases">
        <title>Phyllosticta paracitricarpa is synonymous to the EU quarantine fungus P. citricarpa based on phylogenomic analyses.</title>
        <authorList>
            <consortium name="Lawrence Berkeley National Laboratory"/>
            <person name="Van ingen-buijs V.A."/>
            <person name="Van westerhoven A.C."/>
            <person name="Haridas S."/>
            <person name="Skiadas P."/>
            <person name="Martin F."/>
            <person name="Groenewald J.Z."/>
            <person name="Crous P.W."/>
            <person name="Seidl M.F."/>
        </authorList>
    </citation>
    <scope>NUCLEOTIDE SEQUENCE [LARGE SCALE GENOMIC DNA]</scope>
    <source>
        <strain evidence="2 3">CBS 141358</strain>
    </source>
</reference>
<evidence type="ECO:0000313" key="3">
    <source>
        <dbReference type="Proteomes" id="UP001367316"/>
    </source>
</evidence>
<evidence type="ECO:0000313" key="2">
    <source>
        <dbReference type="EMBL" id="KAK7606394.1"/>
    </source>
</evidence>
<proteinExistence type="predicted"/>
<feature type="region of interest" description="Disordered" evidence="1">
    <location>
        <begin position="346"/>
        <end position="374"/>
    </location>
</feature>
<dbReference type="PANTHER" id="PTHR38790:SF4">
    <property type="entry name" value="2EXR DOMAIN-CONTAINING PROTEIN"/>
    <property type="match status" value="1"/>
</dbReference>